<evidence type="ECO:0000256" key="1">
    <source>
        <dbReference type="ARBA" id="ARBA00010994"/>
    </source>
</evidence>
<sequence length="192" mass="20349">MAETGETAGPSVADLTASLTRNLDQLQTALAKLGGADAPSQQFGDPAAGRALALMAAGVESPDTVQMETRALHEHLQRLFGLFSAAGTTPASGTRMTALGFRKLVRAAQLTCDRCTDVDVDLIFQQVVRARGARMSVGDMMVGLSMVGKRLHPEERTQSAAFHRLLSERLLPWMLQLQHALASGTLPAGTAP</sequence>
<comment type="similarity">
    <text evidence="1">Belongs to the TPPP family.</text>
</comment>
<dbReference type="Gene3D" id="1.10.238.10">
    <property type="entry name" value="EF-hand"/>
    <property type="match status" value="1"/>
</dbReference>
<dbReference type="EMBL" id="HBGU01021555">
    <property type="protein sequence ID" value="CAD9436313.1"/>
    <property type="molecule type" value="Transcribed_RNA"/>
</dbReference>
<accession>A0A7S2CV09</accession>
<dbReference type="Pfam" id="PF05517">
    <property type="entry name" value="p25-alpha"/>
    <property type="match status" value="1"/>
</dbReference>
<dbReference type="GO" id="GO:0015631">
    <property type="term" value="F:tubulin binding"/>
    <property type="evidence" value="ECO:0007669"/>
    <property type="project" value="InterPro"/>
</dbReference>
<reference evidence="2" key="1">
    <citation type="submission" date="2021-01" db="EMBL/GenBank/DDBJ databases">
        <authorList>
            <person name="Corre E."/>
            <person name="Pelletier E."/>
            <person name="Niang G."/>
            <person name="Scheremetjew M."/>
            <person name="Finn R."/>
            <person name="Kale V."/>
            <person name="Holt S."/>
            <person name="Cochrane G."/>
            <person name="Meng A."/>
            <person name="Brown T."/>
            <person name="Cohen L."/>
        </authorList>
    </citation>
    <scope>NUCLEOTIDE SEQUENCE</scope>
    <source>
        <strain evidence="2">UTEX LB 985</strain>
    </source>
</reference>
<dbReference type="GO" id="GO:0046785">
    <property type="term" value="P:microtubule polymerization"/>
    <property type="evidence" value="ECO:0007669"/>
    <property type="project" value="InterPro"/>
</dbReference>
<gene>
    <name evidence="2" type="ORF">CBRE1094_LOCUS11800</name>
</gene>
<organism evidence="2">
    <name type="scientific">Haptolina brevifila</name>
    <dbReference type="NCBI Taxonomy" id="156173"/>
    <lineage>
        <taxon>Eukaryota</taxon>
        <taxon>Haptista</taxon>
        <taxon>Haptophyta</taxon>
        <taxon>Prymnesiophyceae</taxon>
        <taxon>Prymnesiales</taxon>
        <taxon>Prymnesiaceae</taxon>
        <taxon>Haptolina</taxon>
    </lineage>
</organism>
<evidence type="ECO:0000313" key="2">
    <source>
        <dbReference type="EMBL" id="CAD9436313.1"/>
    </source>
</evidence>
<dbReference type="SUPFAM" id="SSF47473">
    <property type="entry name" value="EF-hand"/>
    <property type="match status" value="1"/>
</dbReference>
<protein>
    <submittedName>
        <fullName evidence="2">Uncharacterized protein</fullName>
    </submittedName>
</protein>
<dbReference type="InterPro" id="IPR008907">
    <property type="entry name" value="TPP/p25"/>
</dbReference>
<dbReference type="InterPro" id="IPR011992">
    <property type="entry name" value="EF-hand-dom_pair"/>
</dbReference>
<name>A0A7S2CV09_9EUKA</name>
<proteinExistence type="inferred from homology"/>
<dbReference type="AlphaFoldDB" id="A0A7S2CV09"/>